<evidence type="ECO:0000256" key="1">
    <source>
        <dbReference type="ARBA" id="ARBA00022823"/>
    </source>
</evidence>
<evidence type="ECO:0000313" key="3">
    <source>
        <dbReference type="EMBL" id="KAA9164057.1"/>
    </source>
</evidence>
<evidence type="ECO:0000259" key="2">
    <source>
        <dbReference type="PROSITE" id="PS50968"/>
    </source>
</evidence>
<keyword evidence="3" id="KW-0808">Transferase</keyword>
<dbReference type="PROSITE" id="PS00189">
    <property type="entry name" value="LIPOYL"/>
    <property type="match status" value="1"/>
</dbReference>
<proteinExistence type="predicted"/>
<dbReference type="InterPro" id="IPR003016">
    <property type="entry name" value="2-oxoA_DH_lipoyl-BS"/>
</dbReference>
<sequence>MQEIRIPQASMEMTEGSIETWHVENGAAVKEGETLYSLETDKVVMDVESPAAGIIKIIGEPGTSYAVGDLIATIE</sequence>
<dbReference type="RefSeq" id="WP_144754441.1">
    <property type="nucleotide sequence ID" value="NZ_VMNW02000008.1"/>
</dbReference>
<dbReference type="PROSITE" id="PS50968">
    <property type="entry name" value="BIOTINYL_LIPOYL"/>
    <property type="match status" value="1"/>
</dbReference>
<gene>
    <name evidence="3" type="ORF">FPZ12_008575</name>
</gene>
<keyword evidence="4" id="KW-1185">Reference proteome</keyword>
<keyword evidence="1" id="KW-0450">Lipoyl</keyword>
<evidence type="ECO:0000313" key="4">
    <source>
        <dbReference type="Proteomes" id="UP000319769"/>
    </source>
</evidence>
<accession>A0A5N0VCE8</accession>
<dbReference type="GO" id="GO:0006086">
    <property type="term" value="P:pyruvate decarboxylation to acetyl-CoA"/>
    <property type="evidence" value="ECO:0007669"/>
    <property type="project" value="InterPro"/>
</dbReference>
<keyword evidence="3" id="KW-0012">Acyltransferase</keyword>
<dbReference type="GO" id="GO:0045254">
    <property type="term" value="C:pyruvate dehydrogenase complex"/>
    <property type="evidence" value="ECO:0007669"/>
    <property type="project" value="InterPro"/>
</dbReference>
<dbReference type="AlphaFoldDB" id="A0A5N0VCE8"/>
<dbReference type="PANTHER" id="PTHR23151:SF90">
    <property type="entry name" value="DIHYDROLIPOYLLYSINE-RESIDUE ACETYLTRANSFERASE COMPONENT OF PYRUVATE DEHYDROGENASE COMPLEX, MITOCHONDRIAL-RELATED"/>
    <property type="match status" value="1"/>
</dbReference>
<comment type="caution">
    <text evidence="3">The sequence shown here is derived from an EMBL/GenBank/DDBJ whole genome shotgun (WGS) entry which is preliminary data.</text>
</comment>
<dbReference type="EMBL" id="VMNW02000008">
    <property type="protein sequence ID" value="KAA9164057.1"/>
    <property type="molecule type" value="Genomic_DNA"/>
</dbReference>
<dbReference type="Gene3D" id="2.40.50.100">
    <property type="match status" value="1"/>
</dbReference>
<dbReference type="PANTHER" id="PTHR23151">
    <property type="entry name" value="DIHYDROLIPOAMIDE ACETYL/SUCCINYL-TRANSFERASE-RELATED"/>
    <property type="match status" value="1"/>
</dbReference>
<name>A0A5N0VCE8_9PSEU</name>
<dbReference type="OrthoDB" id="9805770at2"/>
<dbReference type="Pfam" id="PF00364">
    <property type="entry name" value="Biotin_lipoyl"/>
    <property type="match status" value="1"/>
</dbReference>
<dbReference type="SUPFAM" id="SSF51230">
    <property type="entry name" value="Single hybrid motif"/>
    <property type="match status" value="1"/>
</dbReference>
<protein>
    <submittedName>
        <fullName evidence="3">Dihydrolipoamide acyltransferase</fullName>
    </submittedName>
</protein>
<organism evidence="3 4">
    <name type="scientific">Amycolatopsis acidicola</name>
    <dbReference type="NCBI Taxonomy" id="2596893"/>
    <lineage>
        <taxon>Bacteria</taxon>
        <taxon>Bacillati</taxon>
        <taxon>Actinomycetota</taxon>
        <taxon>Actinomycetes</taxon>
        <taxon>Pseudonocardiales</taxon>
        <taxon>Pseudonocardiaceae</taxon>
        <taxon>Amycolatopsis</taxon>
    </lineage>
</organism>
<feature type="domain" description="Lipoyl-binding" evidence="2">
    <location>
        <begin position="1"/>
        <end position="75"/>
    </location>
</feature>
<dbReference type="InterPro" id="IPR011053">
    <property type="entry name" value="Single_hybrid_motif"/>
</dbReference>
<dbReference type="Proteomes" id="UP000319769">
    <property type="component" value="Unassembled WGS sequence"/>
</dbReference>
<dbReference type="InterPro" id="IPR045257">
    <property type="entry name" value="E2/Pdx1"/>
</dbReference>
<dbReference type="CDD" id="cd06849">
    <property type="entry name" value="lipoyl_domain"/>
    <property type="match status" value="1"/>
</dbReference>
<dbReference type="InterPro" id="IPR000089">
    <property type="entry name" value="Biotin_lipoyl"/>
</dbReference>
<dbReference type="GO" id="GO:0016746">
    <property type="term" value="F:acyltransferase activity"/>
    <property type="evidence" value="ECO:0007669"/>
    <property type="project" value="UniProtKB-KW"/>
</dbReference>
<reference evidence="3" key="1">
    <citation type="submission" date="2019-09" db="EMBL/GenBank/DDBJ databases">
        <authorList>
            <person name="Teo W.F.A."/>
            <person name="Duangmal K."/>
        </authorList>
    </citation>
    <scope>NUCLEOTIDE SEQUENCE [LARGE SCALE GENOMIC DNA]</scope>
    <source>
        <strain evidence="3">K81G1</strain>
    </source>
</reference>